<sequence>SVFNISRYCTVFVRCSFNGLRSLINELCRVPITSHRPVHEQQQVDDCSRLRFSRSESTSHLVVSVNMFRSSLPRLRQEKLDCP</sequence>
<proteinExistence type="predicted"/>
<gene>
    <name evidence="1" type="ORF">PENTCL1PPCAC_20994</name>
</gene>
<organism evidence="1 2">
    <name type="scientific">Pristionchus entomophagus</name>
    <dbReference type="NCBI Taxonomy" id="358040"/>
    <lineage>
        <taxon>Eukaryota</taxon>
        <taxon>Metazoa</taxon>
        <taxon>Ecdysozoa</taxon>
        <taxon>Nematoda</taxon>
        <taxon>Chromadorea</taxon>
        <taxon>Rhabditida</taxon>
        <taxon>Rhabditina</taxon>
        <taxon>Diplogasteromorpha</taxon>
        <taxon>Diplogasteroidea</taxon>
        <taxon>Neodiplogasteridae</taxon>
        <taxon>Pristionchus</taxon>
    </lineage>
</organism>
<evidence type="ECO:0000313" key="1">
    <source>
        <dbReference type="EMBL" id="GMS98819.1"/>
    </source>
</evidence>
<feature type="non-terminal residue" evidence="1">
    <location>
        <position position="1"/>
    </location>
</feature>
<protein>
    <submittedName>
        <fullName evidence="1">Uncharacterized protein</fullName>
    </submittedName>
</protein>
<dbReference type="EMBL" id="BTSX01000005">
    <property type="protein sequence ID" value="GMS98819.1"/>
    <property type="molecule type" value="Genomic_DNA"/>
</dbReference>
<evidence type="ECO:0000313" key="2">
    <source>
        <dbReference type="Proteomes" id="UP001432027"/>
    </source>
</evidence>
<keyword evidence="2" id="KW-1185">Reference proteome</keyword>
<reference evidence="1" key="1">
    <citation type="submission" date="2023-10" db="EMBL/GenBank/DDBJ databases">
        <title>Genome assembly of Pristionchus species.</title>
        <authorList>
            <person name="Yoshida K."/>
            <person name="Sommer R.J."/>
        </authorList>
    </citation>
    <scope>NUCLEOTIDE SEQUENCE</scope>
    <source>
        <strain evidence="1">RS0144</strain>
    </source>
</reference>
<dbReference type="AlphaFoldDB" id="A0AAV5TWD9"/>
<dbReference type="Proteomes" id="UP001432027">
    <property type="component" value="Unassembled WGS sequence"/>
</dbReference>
<feature type="non-terminal residue" evidence="1">
    <location>
        <position position="83"/>
    </location>
</feature>
<accession>A0AAV5TWD9</accession>
<comment type="caution">
    <text evidence="1">The sequence shown here is derived from an EMBL/GenBank/DDBJ whole genome shotgun (WGS) entry which is preliminary data.</text>
</comment>
<name>A0AAV5TWD9_9BILA</name>